<gene>
    <name evidence="2" type="ORF">PMIN01_00517</name>
</gene>
<accession>A0A9P6KVH6</accession>
<dbReference type="InterPro" id="IPR024316">
    <property type="entry name" value="APQ12"/>
</dbReference>
<name>A0A9P6KVH6_9PLEO</name>
<evidence type="ECO:0000313" key="3">
    <source>
        <dbReference type="Proteomes" id="UP000756921"/>
    </source>
</evidence>
<feature type="transmembrane region" description="Helical" evidence="1">
    <location>
        <begin position="54"/>
        <end position="74"/>
    </location>
</feature>
<evidence type="ECO:0000256" key="1">
    <source>
        <dbReference type="SAM" id="Phobius"/>
    </source>
</evidence>
<keyword evidence="1" id="KW-1133">Transmembrane helix</keyword>
<comment type="caution">
    <text evidence="2">The sequence shown here is derived from an EMBL/GenBank/DDBJ whole genome shotgun (WGS) entry which is preliminary data.</text>
</comment>
<feature type="transmembrane region" description="Helical" evidence="1">
    <location>
        <begin position="6"/>
        <end position="33"/>
    </location>
</feature>
<feature type="transmembrane region" description="Helical" evidence="1">
    <location>
        <begin position="80"/>
        <end position="102"/>
    </location>
</feature>
<reference evidence="2" key="1">
    <citation type="journal article" date="2020" name="Mol. Plant Microbe Interact.">
        <title>Genome Sequence of the Biocontrol Agent Coniothyrium minitans strain Conio (IMI 134523).</title>
        <authorList>
            <person name="Patel D."/>
            <person name="Shittu T.A."/>
            <person name="Baroncelli R."/>
            <person name="Muthumeenakshi S."/>
            <person name="Osborne T.H."/>
            <person name="Janganan T.K."/>
            <person name="Sreenivasaprasad S."/>
        </authorList>
    </citation>
    <scope>NUCLEOTIDE SEQUENCE</scope>
    <source>
        <strain evidence="2">Conio</strain>
    </source>
</reference>
<dbReference type="AlphaFoldDB" id="A0A9P6KVH6"/>
<proteinExistence type="predicted"/>
<dbReference type="OrthoDB" id="3559694at2759"/>
<keyword evidence="3" id="KW-1185">Reference proteome</keyword>
<keyword evidence="1" id="KW-0472">Membrane</keyword>
<keyword evidence="1" id="KW-0812">Transmembrane</keyword>
<sequence length="161" mass="18009">MDVIQNYLALLHTLLPSSLINPLISAITTVYGLTKSLQTHFAPLITQVITQPDIASVLALLAILWFSLQIFGMLYRSVMFWVRLVWQLAKYSFIIGVSLWIWNRGVDGAVRDAQELAGFWMGEYQKFSGEAKAWKGAEEAQIRMQANQRAADGGGGGFGWR</sequence>
<evidence type="ECO:0000313" key="2">
    <source>
        <dbReference type="EMBL" id="KAF9740978.1"/>
    </source>
</evidence>
<dbReference type="Pfam" id="PF12716">
    <property type="entry name" value="Apq12"/>
    <property type="match status" value="1"/>
</dbReference>
<organism evidence="2 3">
    <name type="scientific">Paraphaeosphaeria minitans</name>
    <dbReference type="NCBI Taxonomy" id="565426"/>
    <lineage>
        <taxon>Eukaryota</taxon>
        <taxon>Fungi</taxon>
        <taxon>Dikarya</taxon>
        <taxon>Ascomycota</taxon>
        <taxon>Pezizomycotina</taxon>
        <taxon>Dothideomycetes</taxon>
        <taxon>Pleosporomycetidae</taxon>
        <taxon>Pleosporales</taxon>
        <taxon>Massarineae</taxon>
        <taxon>Didymosphaeriaceae</taxon>
        <taxon>Paraphaeosphaeria</taxon>
    </lineage>
</organism>
<protein>
    <submittedName>
        <fullName evidence="2">Uncharacterized protein</fullName>
    </submittedName>
</protein>
<dbReference type="EMBL" id="WJXW01000001">
    <property type="protein sequence ID" value="KAF9740978.1"/>
    <property type="molecule type" value="Genomic_DNA"/>
</dbReference>
<dbReference type="Proteomes" id="UP000756921">
    <property type="component" value="Unassembled WGS sequence"/>
</dbReference>